<evidence type="ECO:0000313" key="12">
    <source>
        <dbReference type="Proteomes" id="UP000239216"/>
    </source>
</evidence>
<dbReference type="GO" id="GO:0005886">
    <property type="term" value="C:plasma membrane"/>
    <property type="evidence" value="ECO:0007669"/>
    <property type="project" value="TreeGrafter"/>
</dbReference>
<dbReference type="InterPro" id="IPR022813">
    <property type="entry name" value="SecD/SecF_arch_bac"/>
</dbReference>
<feature type="transmembrane region" description="Helical" evidence="10">
    <location>
        <begin position="520"/>
        <end position="543"/>
    </location>
</feature>
<feature type="transmembrane region" description="Helical" evidence="10">
    <location>
        <begin position="550"/>
        <end position="572"/>
    </location>
</feature>
<keyword evidence="1" id="KW-0813">Transport</keyword>
<evidence type="ECO:0000256" key="1">
    <source>
        <dbReference type="ARBA" id="ARBA00022448"/>
    </source>
</evidence>
<dbReference type="PANTHER" id="PTHR30081:SF1">
    <property type="entry name" value="PROTEIN TRANSLOCASE SUBUNIT SECD"/>
    <property type="match status" value="1"/>
</dbReference>
<evidence type="ECO:0008006" key="13">
    <source>
        <dbReference type="Google" id="ProtNLM"/>
    </source>
</evidence>
<dbReference type="RefSeq" id="WP_029512133.1">
    <property type="nucleotide sequence ID" value="NZ_CP022513.1"/>
</dbReference>
<evidence type="ECO:0000256" key="8">
    <source>
        <dbReference type="SAM" id="Coils"/>
    </source>
</evidence>
<feature type="transmembrane region" description="Helical" evidence="10">
    <location>
        <begin position="1088"/>
        <end position="1107"/>
    </location>
</feature>
<feature type="transmembrane region" description="Helical" evidence="10">
    <location>
        <begin position="1283"/>
        <end position="1305"/>
    </location>
</feature>
<dbReference type="Gene3D" id="1.20.1640.10">
    <property type="entry name" value="Multidrug efflux transporter AcrB transmembrane domain"/>
    <property type="match status" value="1"/>
</dbReference>
<evidence type="ECO:0000256" key="3">
    <source>
        <dbReference type="ARBA" id="ARBA00022692"/>
    </source>
</evidence>
<dbReference type="PANTHER" id="PTHR30081">
    <property type="entry name" value="PROTEIN-EXPORT MEMBRANE PROTEIN SEC"/>
    <property type="match status" value="1"/>
</dbReference>
<keyword evidence="5 10" id="KW-1133">Transmembrane helix</keyword>
<evidence type="ECO:0000313" key="11">
    <source>
        <dbReference type="EMBL" id="AVN64329.1"/>
    </source>
</evidence>
<proteinExistence type="predicted"/>
<feature type="transmembrane region" description="Helical" evidence="10">
    <location>
        <begin position="1035"/>
        <end position="1052"/>
    </location>
</feature>
<keyword evidence="8" id="KW-0175">Coiled coil</keyword>
<evidence type="ECO:0000256" key="10">
    <source>
        <dbReference type="SAM" id="Phobius"/>
    </source>
</evidence>
<protein>
    <recommendedName>
        <fullName evidence="13">Bifunctional preprotein translocase subunit SecD/SecF</fullName>
    </recommendedName>
</protein>
<evidence type="ECO:0000256" key="4">
    <source>
        <dbReference type="ARBA" id="ARBA00022927"/>
    </source>
</evidence>
<accession>A0A2R3P7H5</accession>
<dbReference type="Proteomes" id="UP000239216">
    <property type="component" value="Chromosome"/>
</dbReference>
<evidence type="ECO:0000256" key="6">
    <source>
        <dbReference type="ARBA" id="ARBA00023010"/>
    </source>
</evidence>
<name>A0A2R3P7H5_MESFO</name>
<dbReference type="EMBL" id="CP022513">
    <property type="protein sequence ID" value="AVN64329.1"/>
    <property type="molecule type" value="Genomic_DNA"/>
</dbReference>
<feature type="compositionally biased region" description="Basic and acidic residues" evidence="9">
    <location>
        <begin position="374"/>
        <end position="383"/>
    </location>
</feature>
<evidence type="ECO:0000256" key="5">
    <source>
        <dbReference type="ARBA" id="ARBA00022989"/>
    </source>
</evidence>
<feature type="transmembrane region" description="Helical" evidence="10">
    <location>
        <begin position="578"/>
        <end position="600"/>
    </location>
</feature>
<feature type="transmembrane region" description="Helical" evidence="10">
    <location>
        <begin position="1059"/>
        <end position="1082"/>
    </location>
</feature>
<keyword evidence="6" id="KW-0811">Translocation</keyword>
<dbReference type="GO" id="GO:0015031">
    <property type="term" value="P:protein transport"/>
    <property type="evidence" value="ECO:0007669"/>
    <property type="project" value="UniProtKB-KW"/>
</dbReference>
<keyword evidence="7 10" id="KW-0472">Membrane</keyword>
<evidence type="ECO:0000256" key="7">
    <source>
        <dbReference type="ARBA" id="ARBA00023136"/>
    </source>
</evidence>
<feature type="coiled-coil region" evidence="8">
    <location>
        <begin position="733"/>
        <end position="782"/>
    </location>
</feature>
<feature type="transmembrane region" description="Helical" evidence="10">
    <location>
        <begin position="1255"/>
        <end position="1277"/>
    </location>
</feature>
<dbReference type="SUPFAM" id="SSF82866">
    <property type="entry name" value="Multidrug efflux transporter AcrB transmembrane domain"/>
    <property type="match status" value="1"/>
</dbReference>
<keyword evidence="2" id="KW-1003">Cell membrane</keyword>
<keyword evidence="3 10" id="KW-0812">Transmembrane</keyword>
<keyword evidence="4" id="KW-0653">Protein transport</keyword>
<sequence>MNNKKTSFKKIAQSLCLILIVFSLIISIIFSSLSIANKTNLNTRYSGGYDALVEVYDEKQNATQGTSTPNGDARLAAESLQTKLSPFSDNTIDVKVVGQHRVSIRATKEQYQNNPRLFINAIEQDGGLMAFTQTNNVYTDILFDDTAVKKITASENGIYDSNNEITNKLAISEIFGSVKYTPDKSESGSGQQNSPFLTFEEGSNGSYLKNLTAATTATEGGTSTPANLTVISSFETILNNLREYFLQAPNEKSIDTYLENYYRGVIQPILSFYTSTTTTAQQRAVIDDFFSVSYMTSNGQMQSTSLISGSFNKWWTDSASNEKMLFNNSNNVELIVNDLKALLYGTFEGRTAPTNYTYNFVNNVNKYVIDPNSKTEDFKKEPENGNPAGKYSEDVTLGTQSMRIDEVAKVMNDVMLSNVLFAQKSSTSTFSQYLDESIFEKNFIMINDSVTQTGVSSASETMSRATFTPSVVYNGATSQLKVKTRSATIAKTIEASISQTTSGFSFKVIKLTEFNPEITLYMLLASIIFLLILAIVTMIFLVIAYRLLGIYTLIIAVTSVFITLFTPTLFGIAIGIEIYTLIFIMLGLVLESCILTIEAFKKHLNKEKRSITESFKLSYKENLGIILDSFILILIPNLIIFWIGTGSLKNFATVATVSTAIILFLVIVVFRLMIYLTVKIQIFKNHPLWLPIDTKDIKSGVAIRDKINLSKYEYQLNILTNKEKVSSKELLKIKRINDLIEALKIKIENKEKDYNKKSIYKNKEKTIKLNQKIESLEKTEKKIRWYKKDWISFLKVNRDVAKAISTNAEGKVIEEVKTKRNQNWIFNINRIIIVLLLVFSVIGGVVAATVGPNYSNLFGKDNTYIVYGEYLYELPGNNFDNVVTKIAENQSEEQANEFEQVAKQKAFDDWRLTDIESGADNIEFVAWLSEYTVQYVFDNNLVKVFYSGYKGTTSLNSIESGTTYGDQTENSSAENLMPYIQIELSNQTNITRTKRLLNSIFTGRTRLGSNYTNESRGILGMYQIPFTAYGQINQILISFAILILILIVYILIRYKWTYYVALALALVVVVLITTSLVIMFRVPISTEILVTMISIAAFTIMSVIFILGKTKTLISIKNKNELRFEFDKEANAQAIIKHKVLEAINNKKALNRANKKRIKDIRRKIVDIKIAKKSKFYTWDAFKAIFKSNRIPKIAELRKEIKAIRKENKTDLKPLRKAIKAAKKAGRKEISSILKDNQFAKTLFVDSLRFGMNRLVYISGFYLLFAIILAVTIPSLAGVGITLLIGVFVANIVILTMSLPLLIWLEKRRIVSNYGRKEFISQTSVSQEEQIVKDIND</sequence>
<gene>
    <name evidence="11" type="ORF">CG003_01445</name>
</gene>
<feature type="transmembrane region" description="Helical" evidence="10">
    <location>
        <begin position="12"/>
        <end position="36"/>
    </location>
</feature>
<organism evidence="11 12">
    <name type="scientific">Mesoplasma florum</name>
    <name type="common">Acholeplasma florum</name>
    <dbReference type="NCBI Taxonomy" id="2151"/>
    <lineage>
        <taxon>Bacteria</taxon>
        <taxon>Bacillati</taxon>
        <taxon>Mycoplasmatota</taxon>
        <taxon>Mollicutes</taxon>
        <taxon>Entomoplasmatales</taxon>
        <taxon>Entomoplasmataceae</taxon>
        <taxon>Mesoplasma</taxon>
    </lineage>
</organism>
<evidence type="ECO:0000256" key="9">
    <source>
        <dbReference type="SAM" id="MobiDB-lite"/>
    </source>
</evidence>
<feature type="transmembrane region" description="Helical" evidence="10">
    <location>
        <begin position="828"/>
        <end position="850"/>
    </location>
</feature>
<dbReference type="NCBIfam" id="NF037998">
    <property type="entry name" value="RND_1"/>
    <property type="match status" value="1"/>
</dbReference>
<evidence type="ECO:0000256" key="2">
    <source>
        <dbReference type="ARBA" id="ARBA00022475"/>
    </source>
</evidence>
<feature type="region of interest" description="Disordered" evidence="9">
    <location>
        <begin position="374"/>
        <end position="393"/>
    </location>
</feature>
<feature type="transmembrane region" description="Helical" evidence="10">
    <location>
        <begin position="651"/>
        <end position="674"/>
    </location>
</feature>
<reference evidence="11 12" key="1">
    <citation type="submission" date="2017-07" db="EMBL/GenBank/DDBJ databases">
        <title>Comparative genomic analysis of Mesoplasma florum.</title>
        <authorList>
            <person name="Baby V."/>
            <person name="Lachance J.-C."/>
            <person name="Gagnon J."/>
            <person name="Lucier J.-F."/>
            <person name="Matteau D."/>
            <person name="Knight T.F."/>
            <person name="Rodrigue S."/>
        </authorList>
    </citation>
    <scope>NUCLEOTIDE SEQUENCE [LARGE SCALE GENOMIC DNA]</scope>
    <source>
        <strain evidence="11 12">CnuA-2</strain>
    </source>
</reference>
<feature type="transmembrane region" description="Helical" evidence="10">
    <location>
        <begin position="621"/>
        <end position="645"/>
    </location>
</feature>